<accession>A0ABR2ZKM7</accession>
<keyword evidence="3" id="KW-1185">Reference proteome</keyword>
<name>A0ABR2ZKM7_9AGAR</name>
<organism evidence="2 3">
    <name type="scientific">Marasmius tenuissimus</name>
    <dbReference type="NCBI Taxonomy" id="585030"/>
    <lineage>
        <taxon>Eukaryota</taxon>
        <taxon>Fungi</taxon>
        <taxon>Dikarya</taxon>
        <taxon>Basidiomycota</taxon>
        <taxon>Agaricomycotina</taxon>
        <taxon>Agaricomycetes</taxon>
        <taxon>Agaricomycetidae</taxon>
        <taxon>Agaricales</taxon>
        <taxon>Marasmiineae</taxon>
        <taxon>Marasmiaceae</taxon>
        <taxon>Marasmius</taxon>
    </lineage>
</organism>
<feature type="compositionally biased region" description="Basic and acidic residues" evidence="1">
    <location>
        <begin position="129"/>
        <end position="143"/>
    </location>
</feature>
<evidence type="ECO:0000313" key="3">
    <source>
        <dbReference type="Proteomes" id="UP001437256"/>
    </source>
</evidence>
<reference evidence="2 3" key="1">
    <citation type="submission" date="2024-05" db="EMBL/GenBank/DDBJ databases">
        <title>A draft genome resource for the thread blight pathogen Marasmius tenuissimus strain MS-2.</title>
        <authorList>
            <person name="Yulfo-Soto G.E."/>
            <person name="Baruah I.K."/>
            <person name="Amoako-Attah I."/>
            <person name="Bukari Y."/>
            <person name="Meinhardt L.W."/>
            <person name="Bailey B.A."/>
            <person name="Cohen S.P."/>
        </authorList>
    </citation>
    <scope>NUCLEOTIDE SEQUENCE [LARGE SCALE GENOMIC DNA]</scope>
    <source>
        <strain evidence="2 3">MS-2</strain>
    </source>
</reference>
<dbReference type="Proteomes" id="UP001437256">
    <property type="component" value="Unassembled WGS sequence"/>
</dbReference>
<protein>
    <submittedName>
        <fullName evidence="2">Uncharacterized protein</fullName>
    </submittedName>
</protein>
<dbReference type="EMBL" id="JBBXMP010000120">
    <property type="protein sequence ID" value="KAL0061888.1"/>
    <property type="molecule type" value="Genomic_DNA"/>
</dbReference>
<evidence type="ECO:0000313" key="2">
    <source>
        <dbReference type="EMBL" id="KAL0061888.1"/>
    </source>
</evidence>
<gene>
    <name evidence="2" type="ORF">AAF712_011264</name>
</gene>
<comment type="caution">
    <text evidence="2">The sequence shown here is derived from an EMBL/GenBank/DDBJ whole genome shotgun (WGS) entry which is preliminary data.</text>
</comment>
<proteinExistence type="predicted"/>
<sequence>MAPQDFLFSHTEGHSNIIIWESWVKCIASRALIAEHISRASAGYEKTRRELNAGREAEGNPVPEEEVGEVGEERLLSYLLATGEELQFALRRYEDLERVARREKAQEESEKVRFLLTVLGLLRQDEIEQEGKTEREGNLHQEGEIEEEGEIERQLYHEEMDYYSTRAGVLL</sequence>
<evidence type="ECO:0000256" key="1">
    <source>
        <dbReference type="SAM" id="MobiDB-lite"/>
    </source>
</evidence>
<feature type="region of interest" description="Disordered" evidence="1">
    <location>
        <begin position="129"/>
        <end position="149"/>
    </location>
</feature>